<dbReference type="HOGENOM" id="CLU_063236_0_2_5"/>
<keyword evidence="3" id="KW-0804">Transcription</keyword>
<keyword evidence="1" id="KW-0805">Transcription regulation</keyword>
<dbReference type="eggNOG" id="COG2188">
    <property type="taxonomic scope" value="Bacteria"/>
</dbReference>
<evidence type="ECO:0000256" key="3">
    <source>
        <dbReference type="ARBA" id="ARBA00023163"/>
    </source>
</evidence>
<dbReference type="Pfam" id="PF07702">
    <property type="entry name" value="UTRA"/>
    <property type="match status" value="1"/>
</dbReference>
<dbReference type="SUPFAM" id="SSF64288">
    <property type="entry name" value="Chorismate lyase-like"/>
    <property type="match status" value="1"/>
</dbReference>
<reference evidence="5" key="1">
    <citation type="submission" date="2008-01" db="EMBL/GenBank/DDBJ databases">
        <title>Complete sequence of chromosome of Caulobacter sp. K31.</title>
        <authorList>
            <consortium name="US DOE Joint Genome Institute"/>
            <person name="Copeland A."/>
            <person name="Lucas S."/>
            <person name="Lapidus A."/>
            <person name="Barry K."/>
            <person name="Glavina del Rio T."/>
            <person name="Dalin E."/>
            <person name="Tice H."/>
            <person name="Pitluck S."/>
            <person name="Bruce D."/>
            <person name="Goodwin L."/>
            <person name="Thompson L.S."/>
            <person name="Brettin T."/>
            <person name="Detter J.C."/>
            <person name="Han C."/>
            <person name="Schmutz J."/>
            <person name="Larimer F."/>
            <person name="Land M."/>
            <person name="Hauser L."/>
            <person name="Kyrpides N."/>
            <person name="Kim E."/>
            <person name="Stephens C."/>
            <person name="Richardson P."/>
        </authorList>
    </citation>
    <scope>NUCLEOTIDE SEQUENCE [LARGE SCALE GENOMIC DNA]</scope>
    <source>
        <strain evidence="5">K31</strain>
    </source>
</reference>
<dbReference type="KEGG" id="cak:Caul_4219"/>
<dbReference type="Gene3D" id="3.40.1410.10">
    <property type="entry name" value="Chorismate lyase-like"/>
    <property type="match status" value="1"/>
</dbReference>
<protein>
    <submittedName>
        <fullName evidence="5">Transcriptional regulator, GntR family</fullName>
    </submittedName>
</protein>
<dbReference type="SMART" id="SM00345">
    <property type="entry name" value="HTH_GNTR"/>
    <property type="match status" value="1"/>
</dbReference>
<evidence type="ECO:0000313" key="5">
    <source>
        <dbReference type="EMBL" id="ABZ73343.1"/>
    </source>
</evidence>
<evidence type="ECO:0000256" key="1">
    <source>
        <dbReference type="ARBA" id="ARBA00023015"/>
    </source>
</evidence>
<gene>
    <name evidence="5" type="ordered locus">Caul_4219</name>
</gene>
<dbReference type="InterPro" id="IPR000524">
    <property type="entry name" value="Tscrpt_reg_HTH_GntR"/>
</dbReference>
<dbReference type="Pfam" id="PF00392">
    <property type="entry name" value="GntR"/>
    <property type="match status" value="1"/>
</dbReference>
<dbReference type="InterPro" id="IPR036390">
    <property type="entry name" value="WH_DNA-bd_sf"/>
</dbReference>
<dbReference type="GO" id="GO:0003677">
    <property type="term" value="F:DNA binding"/>
    <property type="evidence" value="ECO:0007669"/>
    <property type="project" value="UniProtKB-KW"/>
</dbReference>
<proteinExistence type="predicted"/>
<feature type="domain" description="HTH gntR-type" evidence="4">
    <location>
        <begin position="1"/>
        <end position="67"/>
    </location>
</feature>
<dbReference type="EMBL" id="CP000927">
    <property type="protein sequence ID" value="ABZ73343.1"/>
    <property type="molecule type" value="Genomic_DNA"/>
</dbReference>
<dbReference type="CDD" id="cd07377">
    <property type="entry name" value="WHTH_GntR"/>
    <property type="match status" value="1"/>
</dbReference>
<dbReference type="InterPro" id="IPR036388">
    <property type="entry name" value="WH-like_DNA-bd_sf"/>
</dbReference>
<accession>B0SYH6</accession>
<dbReference type="OrthoDB" id="9808698at2"/>
<evidence type="ECO:0000256" key="2">
    <source>
        <dbReference type="ARBA" id="ARBA00023125"/>
    </source>
</evidence>
<dbReference type="Gene3D" id="1.10.10.10">
    <property type="entry name" value="Winged helix-like DNA-binding domain superfamily/Winged helix DNA-binding domain"/>
    <property type="match status" value="1"/>
</dbReference>
<dbReference type="STRING" id="366602.Caul_4219"/>
<keyword evidence="2" id="KW-0238">DNA-binding</keyword>
<evidence type="ECO:0000259" key="4">
    <source>
        <dbReference type="PROSITE" id="PS50949"/>
    </source>
</evidence>
<dbReference type="InterPro" id="IPR028978">
    <property type="entry name" value="Chorismate_lyase_/UTRA_dom_sf"/>
</dbReference>
<dbReference type="AlphaFoldDB" id="B0SYH6"/>
<dbReference type="PANTHER" id="PTHR44846:SF16">
    <property type="entry name" value="TRANSCRIPTIONAL REGULATOR PHNF-RELATED"/>
    <property type="match status" value="1"/>
</dbReference>
<dbReference type="SMART" id="SM00866">
    <property type="entry name" value="UTRA"/>
    <property type="match status" value="1"/>
</dbReference>
<dbReference type="SUPFAM" id="SSF46785">
    <property type="entry name" value="Winged helix' DNA-binding domain"/>
    <property type="match status" value="1"/>
</dbReference>
<dbReference type="InterPro" id="IPR011663">
    <property type="entry name" value="UTRA"/>
</dbReference>
<dbReference type="PANTHER" id="PTHR44846">
    <property type="entry name" value="MANNOSYL-D-GLYCERATE TRANSPORT/METABOLISM SYSTEM REPRESSOR MNGR-RELATED"/>
    <property type="match status" value="1"/>
</dbReference>
<organism evidence="5">
    <name type="scientific">Caulobacter sp. (strain K31)</name>
    <dbReference type="NCBI Taxonomy" id="366602"/>
    <lineage>
        <taxon>Bacteria</taxon>
        <taxon>Pseudomonadati</taxon>
        <taxon>Pseudomonadota</taxon>
        <taxon>Alphaproteobacteria</taxon>
        <taxon>Caulobacterales</taxon>
        <taxon>Caulobacteraceae</taxon>
        <taxon>Caulobacter</taxon>
    </lineage>
</organism>
<dbReference type="PROSITE" id="PS50949">
    <property type="entry name" value="HTH_GNTR"/>
    <property type="match status" value="1"/>
</dbReference>
<dbReference type="GO" id="GO:0003700">
    <property type="term" value="F:DNA-binding transcription factor activity"/>
    <property type="evidence" value="ECO:0007669"/>
    <property type="project" value="InterPro"/>
</dbReference>
<dbReference type="InterPro" id="IPR050679">
    <property type="entry name" value="Bact_HTH_transcr_reg"/>
</dbReference>
<sequence>MWLQIRRALAQPILTGVTKPGDRIPPELDLARHFQTSRMTVNKAVQSLVNEGLVQRRRKIGTVVTERAQERPVFEIWDTADVIARAGAVYGYRLLDCAFVHDDLEKRALLNVSRKTQLIWMRCLHLSDGRPFQLEERLVNADAAPGITCHPMDTTAPGPWLLAHVPWTEAEHTIAALEAGETEAQALEIKAGSACLVVERRTWNGDVPVTLARLWNPGARHRLVGRFEPSR</sequence>
<dbReference type="PRINTS" id="PR00035">
    <property type="entry name" value="HTHGNTR"/>
</dbReference>
<name>B0SYH6_CAUSK</name>